<protein>
    <recommendedName>
        <fullName evidence="2">cysteine-S-conjugate beta-lyase</fullName>
        <ecNumber evidence="2">4.4.1.13</ecNumber>
    </recommendedName>
</protein>
<gene>
    <name evidence="7" type="ORF">HZF24_13165</name>
</gene>
<dbReference type="InterPro" id="IPR027619">
    <property type="entry name" value="C-S_lyase_PatB-like"/>
</dbReference>
<dbReference type="InterPro" id="IPR051798">
    <property type="entry name" value="Class-II_PLP-Dep_Aminotrans"/>
</dbReference>
<dbReference type="Proteomes" id="UP000611629">
    <property type="component" value="Unassembled WGS sequence"/>
</dbReference>
<evidence type="ECO:0000259" key="6">
    <source>
        <dbReference type="Pfam" id="PF00155"/>
    </source>
</evidence>
<dbReference type="InterPro" id="IPR015422">
    <property type="entry name" value="PyrdxlP-dep_Trfase_small"/>
</dbReference>
<feature type="domain" description="Aminotransferase class I/classII large" evidence="6">
    <location>
        <begin position="38"/>
        <end position="382"/>
    </location>
</feature>
<dbReference type="Gene3D" id="3.40.640.10">
    <property type="entry name" value="Type I PLP-dependent aspartate aminotransferase-like (Major domain)"/>
    <property type="match status" value="1"/>
</dbReference>
<organism evidence="7 8">
    <name type="scientific">Sedimentibacter hydroxybenzoicus DSM 7310</name>
    <dbReference type="NCBI Taxonomy" id="1123245"/>
    <lineage>
        <taxon>Bacteria</taxon>
        <taxon>Bacillati</taxon>
        <taxon>Bacillota</taxon>
        <taxon>Tissierellia</taxon>
        <taxon>Sedimentibacter</taxon>
    </lineage>
</organism>
<dbReference type="RefSeq" id="WP_179238799.1">
    <property type="nucleotide sequence ID" value="NZ_JACBNQ010000017.1"/>
</dbReference>
<evidence type="ECO:0000256" key="4">
    <source>
        <dbReference type="ARBA" id="ARBA00023239"/>
    </source>
</evidence>
<comment type="caution">
    <text evidence="7">The sequence shown here is derived from an EMBL/GenBank/DDBJ whole genome shotgun (WGS) entry which is preliminary data.</text>
</comment>
<reference evidence="7" key="1">
    <citation type="submission" date="2020-07" db="EMBL/GenBank/DDBJ databases">
        <title>Genomic analysis of a strain of Sedimentibacter Hydroxybenzoicus DSM7310.</title>
        <authorList>
            <person name="Ma S."/>
        </authorList>
    </citation>
    <scope>NUCLEOTIDE SEQUENCE</scope>
    <source>
        <strain evidence="7">DSM 7310</strain>
    </source>
</reference>
<accession>A0A974BLV9</accession>
<dbReference type="CDD" id="cd00609">
    <property type="entry name" value="AAT_like"/>
    <property type="match status" value="1"/>
</dbReference>
<dbReference type="InterPro" id="IPR004839">
    <property type="entry name" value="Aminotransferase_I/II_large"/>
</dbReference>
<comment type="similarity">
    <text evidence="5">Belongs to the class-II pyridoxal-phosphate-dependent aminotransferase family. MalY/PatB cystathionine beta-lyase subfamily.</text>
</comment>
<keyword evidence="8" id="KW-1185">Reference proteome</keyword>
<keyword evidence="4" id="KW-0456">Lyase</keyword>
<evidence type="ECO:0000256" key="3">
    <source>
        <dbReference type="ARBA" id="ARBA00022898"/>
    </source>
</evidence>
<comment type="cofactor">
    <cofactor evidence="1">
        <name>pyridoxal 5'-phosphate</name>
        <dbReference type="ChEBI" id="CHEBI:597326"/>
    </cofactor>
</comment>
<sequence>MYNLDLTIDRSNTCSVKYEEMDLKFGHKDLLPFWVADMDLKCPDFMIEALVKRAQHGVFGYTKRMPEFYDAIISWLKIRHDIEVSRDDIEYGPGVVFLLNIMIRKFTKPMDKIIMQSPVYYPFKNIIEGNNRVISDNTLKFDHGKYMMDFEDLEEKAKDPDCTMMILCSPHNPVGRIWTKEELIKVSDICLANNVLLVSDEIHFDLVFKGNKHISVANLEKKYKDNSIVCTAPSKTFNIAGLHSAYCIIWDRERMDAYRKELGLLDLNRSNIFSREVTQVVYEQGAEYVDNLVDFLEENMNYVYNFICENIKGIIPYKMEATYLMWLDCRGLGLDDDGIDDLFFNKAKIALDSGRWFGEAGNGFMRINIACPRSMLVEGMHRLKTAVENLQGAEI</sequence>
<dbReference type="NCBIfam" id="TIGR04350">
    <property type="entry name" value="C_S_lyase_PatB"/>
    <property type="match status" value="1"/>
</dbReference>
<dbReference type="GO" id="GO:0030170">
    <property type="term" value="F:pyridoxal phosphate binding"/>
    <property type="evidence" value="ECO:0007669"/>
    <property type="project" value="InterPro"/>
</dbReference>
<dbReference type="SUPFAM" id="SSF53383">
    <property type="entry name" value="PLP-dependent transferases"/>
    <property type="match status" value="1"/>
</dbReference>
<dbReference type="AlphaFoldDB" id="A0A974BLV9"/>
<dbReference type="Pfam" id="PF00155">
    <property type="entry name" value="Aminotran_1_2"/>
    <property type="match status" value="1"/>
</dbReference>
<name>A0A974BLV9_SEDHY</name>
<dbReference type="PANTHER" id="PTHR43525">
    <property type="entry name" value="PROTEIN MALY"/>
    <property type="match status" value="1"/>
</dbReference>
<dbReference type="InterPro" id="IPR015421">
    <property type="entry name" value="PyrdxlP-dep_Trfase_major"/>
</dbReference>
<evidence type="ECO:0000256" key="2">
    <source>
        <dbReference type="ARBA" id="ARBA00012224"/>
    </source>
</evidence>
<keyword evidence="3" id="KW-0663">Pyridoxal phosphate</keyword>
<dbReference type="PANTHER" id="PTHR43525:SF1">
    <property type="entry name" value="PROTEIN MALY"/>
    <property type="match status" value="1"/>
</dbReference>
<keyword evidence="7" id="KW-0032">Aminotransferase</keyword>
<evidence type="ECO:0000256" key="1">
    <source>
        <dbReference type="ARBA" id="ARBA00001933"/>
    </source>
</evidence>
<dbReference type="GO" id="GO:0047804">
    <property type="term" value="F:cysteine-S-conjugate beta-lyase activity"/>
    <property type="evidence" value="ECO:0007669"/>
    <property type="project" value="UniProtKB-EC"/>
</dbReference>
<dbReference type="Gene3D" id="3.90.1150.10">
    <property type="entry name" value="Aspartate Aminotransferase, domain 1"/>
    <property type="match status" value="1"/>
</dbReference>
<keyword evidence="7" id="KW-0808">Transferase</keyword>
<dbReference type="GO" id="GO:0008483">
    <property type="term" value="F:transaminase activity"/>
    <property type="evidence" value="ECO:0007669"/>
    <property type="project" value="UniProtKB-KW"/>
</dbReference>
<evidence type="ECO:0000313" key="7">
    <source>
        <dbReference type="EMBL" id="NYB75092.1"/>
    </source>
</evidence>
<evidence type="ECO:0000256" key="5">
    <source>
        <dbReference type="ARBA" id="ARBA00037974"/>
    </source>
</evidence>
<dbReference type="EC" id="4.4.1.13" evidence="2"/>
<dbReference type="EMBL" id="JACBNQ010000017">
    <property type="protein sequence ID" value="NYB75092.1"/>
    <property type="molecule type" value="Genomic_DNA"/>
</dbReference>
<dbReference type="InterPro" id="IPR015424">
    <property type="entry name" value="PyrdxlP-dep_Trfase"/>
</dbReference>
<evidence type="ECO:0000313" key="8">
    <source>
        <dbReference type="Proteomes" id="UP000611629"/>
    </source>
</evidence>
<proteinExistence type="inferred from homology"/>